<feature type="domain" description="Pyridoxamine 5'-phosphate oxidase N-terminal" evidence="1">
    <location>
        <begin position="27"/>
        <end position="132"/>
    </location>
</feature>
<sequence>MAANAPRELARRIADARDRFANDVDTWMATADPQGTPCQIPLSFLWDGAAFVIATPRSSPTARNLLANGSARLALGHTRDVVLVRGTAISLTAEEVETDLGDAFATKTEFDPRKLKTDYQYFRIHPRRVQAWREVNELAGRDLMRHGTWLG</sequence>
<name>A0A1I1ZK90_9ACTN</name>
<gene>
    <name evidence="2" type="ORF">SAMN04487819_1116</name>
</gene>
<dbReference type="InterPro" id="IPR012349">
    <property type="entry name" value="Split_barrel_FMN-bd"/>
</dbReference>
<organism evidence="2 3">
    <name type="scientific">Actinopolyspora alba</name>
    <dbReference type="NCBI Taxonomy" id="673379"/>
    <lineage>
        <taxon>Bacteria</taxon>
        <taxon>Bacillati</taxon>
        <taxon>Actinomycetota</taxon>
        <taxon>Actinomycetes</taxon>
        <taxon>Actinopolysporales</taxon>
        <taxon>Actinopolysporaceae</taxon>
        <taxon>Actinopolyspora</taxon>
        <taxon>Actinopolyspora alba group</taxon>
    </lineage>
</organism>
<dbReference type="Gene3D" id="2.30.110.10">
    <property type="entry name" value="Electron Transport, Fmn-binding Protein, Chain A"/>
    <property type="match status" value="1"/>
</dbReference>
<evidence type="ECO:0000313" key="3">
    <source>
        <dbReference type="Proteomes" id="UP000198716"/>
    </source>
</evidence>
<dbReference type="SUPFAM" id="SSF50475">
    <property type="entry name" value="FMN-binding split barrel"/>
    <property type="match status" value="1"/>
</dbReference>
<evidence type="ECO:0000313" key="2">
    <source>
        <dbReference type="EMBL" id="SFE32032.1"/>
    </source>
</evidence>
<proteinExistence type="predicted"/>
<accession>A0A1I1ZK90</accession>
<dbReference type="Proteomes" id="UP000198716">
    <property type="component" value="Unassembled WGS sequence"/>
</dbReference>
<keyword evidence="3" id="KW-1185">Reference proteome</keyword>
<dbReference type="EMBL" id="FOMZ01000011">
    <property type="protein sequence ID" value="SFE32032.1"/>
    <property type="molecule type" value="Genomic_DNA"/>
</dbReference>
<dbReference type="RefSeq" id="WP_092928409.1">
    <property type="nucleotide sequence ID" value="NZ_FOMZ01000011.1"/>
</dbReference>
<dbReference type="InterPro" id="IPR011576">
    <property type="entry name" value="Pyridox_Oxase_N"/>
</dbReference>
<dbReference type="Pfam" id="PF01243">
    <property type="entry name" value="PNPOx_N"/>
    <property type="match status" value="1"/>
</dbReference>
<evidence type="ECO:0000259" key="1">
    <source>
        <dbReference type="Pfam" id="PF01243"/>
    </source>
</evidence>
<dbReference type="AlphaFoldDB" id="A0A1I1ZK90"/>
<reference evidence="3" key="1">
    <citation type="submission" date="2016-10" db="EMBL/GenBank/DDBJ databases">
        <authorList>
            <person name="Varghese N."/>
            <person name="Submissions S."/>
        </authorList>
    </citation>
    <scope>NUCLEOTIDE SEQUENCE [LARGE SCALE GENOMIC DNA]</scope>
    <source>
        <strain evidence="3">DSM 45004</strain>
    </source>
</reference>
<protein>
    <submittedName>
        <fullName evidence="2">Pyridoxamine 5'-phosphate oxidase</fullName>
    </submittedName>
</protein>